<gene>
    <name evidence="2" type="ORF">AVEN_191655_1</name>
</gene>
<name>A0A4Y2E233_ARAVE</name>
<protein>
    <submittedName>
        <fullName evidence="2">Uncharacterized protein</fullName>
    </submittedName>
</protein>
<reference evidence="2 3" key="1">
    <citation type="journal article" date="2019" name="Sci. Rep.">
        <title>Orb-weaving spider Araneus ventricosus genome elucidates the spidroin gene catalogue.</title>
        <authorList>
            <person name="Kono N."/>
            <person name="Nakamura H."/>
            <person name="Ohtoshi R."/>
            <person name="Moran D.A.P."/>
            <person name="Shinohara A."/>
            <person name="Yoshida Y."/>
            <person name="Fujiwara M."/>
            <person name="Mori M."/>
            <person name="Tomita M."/>
            <person name="Arakawa K."/>
        </authorList>
    </citation>
    <scope>NUCLEOTIDE SEQUENCE [LARGE SCALE GENOMIC DNA]</scope>
</reference>
<evidence type="ECO:0000313" key="2">
    <source>
        <dbReference type="EMBL" id="GBM23142.1"/>
    </source>
</evidence>
<sequence length="36" mass="3913">MTDSGAASSPFPADRSGQVVFQKDRLEQSVPFQLTD</sequence>
<comment type="caution">
    <text evidence="2">The sequence shown here is derived from an EMBL/GenBank/DDBJ whole genome shotgun (WGS) entry which is preliminary data.</text>
</comment>
<proteinExistence type="predicted"/>
<keyword evidence="3" id="KW-1185">Reference proteome</keyword>
<feature type="region of interest" description="Disordered" evidence="1">
    <location>
        <begin position="1"/>
        <end position="36"/>
    </location>
</feature>
<dbReference type="EMBL" id="BGPR01091405">
    <property type="protein sequence ID" value="GBM23142.1"/>
    <property type="molecule type" value="Genomic_DNA"/>
</dbReference>
<accession>A0A4Y2E233</accession>
<dbReference type="Proteomes" id="UP000499080">
    <property type="component" value="Unassembled WGS sequence"/>
</dbReference>
<organism evidence="2 3">
    <name type="scientific">Araneus ventricosus</name>
    <name type="common">Orbweaver spider</name>
    <name type="synonym">Epeira ventricosa</name>
    <dbReference type="NCBI Taxonomy" id="182803"/>
    <lineage>
        <taxon>Eukaryota</taxon>
        <taxon>Metazoa</taxon>
        <taxon>Ecdysozoa</taxon>
        <taxon>Arthropoda</taxon>
        <taxon>Chelicerata</taxon>
        <taxon>Arachnida</taxon>
        <taxon>Araneae</taxon>
        <taxon>Araneomorphae</taxon>
        <taxon>Entelegynae</taxon>
        <taxon>Araneoidea</taxon>
        <taxon>Araneidae</taxon>
        <taxon>Araneus</taxon>
    </lineage>
</organism>
<evidence type="ECO:0000313" key="3">
    <source>
        <dbReference type="Proteomes" id="UP000499080"/>
    </source>
</evidence>
<dbReference type="AlphaFoldDB" id="A0A4Y2E233"/>
<evidence type="ECO:0000256" key="1">
    <source>
        <dbReference type="SAM" id="MobiDB-lite"/>
    </source>
</evidence>